<gene>
    <name evidence="2" type="ORF">C8P64_1902</name>
</gene>
<feature type="transmembrane region" description="Helical" evidence="1">
    <location>
        <begin position="74"/>
        <end position="100"/>
    </location>
</feature>
<accession>A0A2T6AHU0</accession>
<feature type="transmembrane region" description="Helical" evidence="1">
    <location>
        <begin position="35"/>
        <end position="54"/>
    </location>
</feature>
<reference evidence="2 3" key="1">
    <citation type="submission" date="2018-04" db="EMBL/GenBank/DDBJ databases">
        <title>Genomic Encyclopedia of Archaeal and Bacterial Type Strains, Phase II (KMG-II): from individual species to whole genera.</title>
        <authorList>
            <person name="Goeker M."/>
        </authorList>
    </citation>
    <scope>NUCLEOTIDE SEQUENCE [LARGE SCALE GENOMIC DNA]</scope>
    <source>
        <strain evidence="2 3">DSM 23082</strain>
    </source>
</reference>
<proteinExistence type="predicted"/>
<evidence type="ECO:0000313" key="3">
    <source>
        <dbReference type="Proteomes" id="UP000244174"/>
    </source>
</evidence>
<comment type="caution">
    <text evidence="2">The sequence shown here is derived from an EMBL/GenBank/DDBJ whole genome shotgun (WGS) entry which is preliminary data.</text>
</comment>
<dbReference type="Proteomes" id="UP000244174">
    <property type="component" value="Unassembled WGS sequence"/>
</dbReference>
<keyword evidence="3" id="KW-1185">Reference proteome</keyword>
<dbReference type="AlphaFoldDB" id="A0A2T6AHU0"/>
<evidence type="ECO:0000313" key="2">
    <source>
        <dbReference type="EMBL" id="PTX43375.1"/>
    </source>
</evidence>
<dbReference type="Pfam" id="PF06790">
    <property type="entry name" value="UPF0259"/>
    <property type="match status" value="1"/>
</dbReference>
<feature type="transmembrane region" description="Helical" evidence="1">
    <location>
        <begin position="121"/>
        <end position="138"/>
    </location>
</feature>
<feature type="transmembrane region" description="Helical" evidence="1">
    <location>
        <begin position="144"/>
        <end position="163"/>
    </location>
</feature>
<evidence type="ECO:0000256" key="1">
    <source>
        <dbReference type="SAM" id="Phobius"/>
    </source>
</evidence>
<name>A0A2T6AHU0_9FLAO</name>
<feature type="transmembrane region" description="Helical" evidence="1">
    <location>
        <begin position="184"/>
        <end position="217"/>
    </location>
</feature>
<keyword evidence="1" id="KW-0812">Transmembrane</keyword>
<organism evidence="2 3">
    <name type="scientific">Christiangramia gaetbulicola</name>
    <dbReference type="NCBI Taxonomy" id="703340"/>
    <lineage>
        <taxon>Bacteria</taxon>
        <taxon>Pseudomonadati</taxon>
        <taxon>Bacteroidota</taxon>
        <taxon>Flavobacteriia</taxon>
        <taxon>Flavobacteriales</taxon>
        <taxon>Flavobacteriaceae</taxon>
        <taxon>Christiangramia</taxon>
    </lineage>
</organism>
<keyword evidence="1" id="KW-0472">Membrane</keyword>
<dbReference type="RefSeq" id="WP_108171807.1">
    <property type="nucleotide sequence ID" value="NZ_QBKQ01000002.1"/>
</dbReference>
<dbReference type="OrthoDB" id="1049480at2"/>
<feature type="transmembrane region" description="Helical" evidence="1">
    <location>
        <begin position="237"/>
        <end position="263"/>
    </location>
</feature>
<protein>
    <submittedName>
        <fullName evidence="2">Uncharacterized protein UPF0259</fullName>
    </submittedName>
</protein>
<keyword evidence="1" id="KW-1133">Transmembrane helix</keyword>
<dbReference type="EMBL" id="QBKQ01000002">
    <property type="protein sequence ID" value="PTX43375.1"/>
    <property type="molecule type" value="Genomic_DNA"/>
</dbReference>
<sequence length="285" mass="31950">MNPEPIQFKKQRELGEILSVTFKFLRQNFKEAGKILIKIVGPVFLLLIAAVTYYSWSTLGTSFFAAGLEGSDFILSFGIMMLAYLLYVSTMTGTVYHIILSYINNQGTINSSEVSNGMKADFGKLLLLTFISWILIFAGTIAFIIPGIYIAIPLSLSTAIMVFRRESLLESISSSFKLVKDNWWMTFATLLCIGLIVYLISLVFQLPAIFYMFFRAFTVASEGSASDPSELLGPGYIYINVFTSTIQYIIYTITPIGVAFVYFNLNEKQNFTGTYETIQNLGNKN</sequence>